<evidence type="ECO:0000256" key="3">
    <source>
        <dbReference type="ARBA" id="ARBA00022692"/>
    </source>
</evidence>
<dbReference type="Pfam" id="PF06081">
    <property type="entry name" value="ArAE_1"/>
    <property type="match status" value="1"/>
</dbReference>
<feature type="transmembrane region" description="Helical" evidence="6">
    <location>
        <begin position="52"/>
        <end position="71"/>
    </location>
</feature>
<sequence>MKIGARVLKTGLAITLAILCSHLLIPDVSGSLAAIGASLSTQPSVRKSFETLCYRIIANIIGGLFAVTILLTLNASPITIGLTCILAISLLNGLKLTNVIPLTVINIAVIMLGAGSNPIQYASLRVLETSIGVIVSFLVNWLIFPPKYDHHFFSILESTTLEILILLRAALRKKYGVPSFKERPPKSARSVGSMPVLF</sequence>
<keyword evidence="2" id="KW-1003">Cell membrane</keyword>
<evidence type="ECO:0000256" key="1">
    <source>
        <dbReference type="ARBA" id="ARBA00004651"/>
    </source>
</evidence>
<evidence type="ECO:0000256" key="4">
    <source>
        <dbReference type="ARBA" id="ARBA00022989"/>
    </source>
</evidence>
<feature type="transmembrane region" description="Helical" evidence="6">
    <location>
        <begin position="126"/>
        <end position="144"/>
    </location>
</feature>
<dbReference type="EMBL" id="AGEG01000003">
    <property type="protein sequence ID" value="EHR37826.1"/>
    <property type="molecule type" value="Genomic_DNA"/>
</dbReference>
<keyword evidence="3 6" id="KW-0812">Transmembrane</keyword>
<evidence type="ECO:0000313" key="7">
    <source>
        <dbReference type="EMBL" id="EHR37826.1"/>
    </source>
</evidence>
<dbReference type="AlphaFoldDB" id="H3NI27"/>
<dbReference type="OrthoDB" id="1653617at2"/>
<accession>H3NI27</accession>
<dbReference type="PATRIC" id="fig|883113.3.peg.458"/>
<dbReference type="InterPro" id="IPR010343">
    <property type="entry name" value="ArAE_1"/>
</dbReference>
<evidence type="ECO:0008006" key="9">
    <source>
        <dbReference type="Google" id="ProtNLM"/>
    </source>
</evidence>
<organism evidence="7 8">
    <name type="scientific">Facklamia languida CCUG 37842</name>
    <dbReference type="NCBI Taxonomy" id="883113"/>
    <lineage>
        <taxon>Bacteria</taxon>
        <taxon>Bacillati</taxon>
        <taxon>Bacillota</taxon>
        <taxon>Bacilli</taxon>
        <taxon>Lactobacillales</taxon>
        <taxon>Aerococcaceae</taxon>
        <taxon>Facklamia</taxon>
    </lineage>
</organism>
<reference evidence="7 8" key="1">
    <citation type="submission" date="2012-01" db="EMBL/GenBank/DDBJ databases">
        <title>The Genome Sequence of Facklamia languida CCUG 37842.</title>
        <authorList>
            <consortium name="The Broad Institute Genome Sequencing Platform"/>
            <person name="Earl A."/>
            <person name="Ward D."/>
            <person name="Feldgarden M."/>
            <person name="Gevers D."/>
            <person name="Huys G."/>
            <person name="Young S.K."/>
            <person name="Zeng Q."/>
            <person name="Gargeya S."/>
            <person name="Fitzgerald M."/>
            <person name="Haas B."/>
            <person name="Abouelleil A."/>
            <person name="Alvarado L."/>
            <person name="Arachchi H.M."/>
            <person name="Berlin A."/>
            <person name="Chapman S.B."/>
            <person name="Gearin G."/>
            <person name="Goldberg J."/>
            <person name="Griggs A."/>
            <person name="Gujja S."/>
            <person name="Hansen M."/>
            <person name="Heiman D."/>
            <person name="Howarth C."/>
            <person name="Larimer J."/>
            <person name="Lui A."/>
            <person name="MacDonald P.J.P."/>
            <person name="McCowen C."/>
            <person name="Montmayeur A."/>
            <person name="Murphy C."/>
            <person name="Neiman D."/>
            <person name="Pearson M."/>
            <person name="Priest M."/>
            <person name="Roberts A."/>
            <person name="Saif S."/>
            <person name="Shea T."/>
            <person name="Sisk P."/>
            <person name="Stolte C."/>
            <person name="Sykes S."/>
            <person name="Wortman J."/>
            <person name="Nusbaum C."/>
            <person name="Birren B."/>
        </authorList>
    </citation>
    <scope>NUCLEOTIDE SEQUENCE [LARGE SCALE GENOMIC DNA]</scope>
    <source>
        <strain evidence="7 8">CCUG 37842</strain>
    </source>
</reference>
<dbReference type="eggNOG" id="COG4129">
    <property type="taxonomic scope" value="Bacteria"/>
</dbReference>
<evidence type="ECO:0000256" key="6">
    <source>
        <dbReference type="SAM" id="Phobius"/>
    </source>
</evidence>
<comment type="subcellular location">
    <subcellularLocation>
        <location evidence="1">Cell membrane</location>
        <topology evidence="1">Multi-pass membrane protein</topology>
    </subcellularLocation>
</comment>
<dbReference type="RefSeq" id="WP_006308429.1">
    <property type="nucleotide sequence ID" value="NZ_JH601133.1"/>
</dbReference>
<evidence type="ECO:0000313" key="8">
    <source>
        <dbReference type="Proteomes" id="UP000006190"/>
    </source>
</evidence>
<proteinExistence type="predicted"/>
<keyword evidence="8" id="KW-1185">Reference proteome</keyword>
<feature type="transmembrane region" description="Helical" evidence="6">
    <location>
        <begin position="100"/>
        <end position="119"/>
    </location>
</feature>
<keyword evidence="5 6" id="KW-0472">Membrane</keyword>
<name>H3NI27_9LACT</name>
<dbReference type="HOGENOM" id="CLU_099664_0_0_9"/>
<protein>
    <recommendedName>
        <fullName evidence="9">Aromatic acid exporter family member 1</fullName>
    </recommendedName>
</protein>
<gene>
    <name evidence="7" type="ORF">HMPREF9708_00455</name>
</gene>
<comment type="caution">
    <text evidence="7">The sequence shown here is derived from an EMBL/GenBank/DDBJ whole genome shotgun (WGS) entry which is preliminary data.</text>
</comment>
<evidence type="ECO:0000256" key="5">
    <source>
        <dbReference type="ARBA" id="ARBA00023136"/>
    </source>
</evidence>
<dbReference type="Proteomes" id="UP000006190">
    <property type="component" value="Unassembled WGS sequence"/>
</dbReference>
<keyword evidence="4 6" id="KW-1133">Transmembrane helix</keyword>
<evidence type="ECO:0000256" key="2">
    <source>
        <dbReference type="ARBA" id="ARBA00022475"/>
    </source>
</evidence>
<dbReference type="GO" id="GO:0005886">
    <property type="term" value="C:plasma membrane"/>
    <property type="evidence" value="ECO:0007669"/>
    <property type="project" value="UniProtKB-SubCell"/>
</dbReference>
<dbReference type="STRING" id="883113.HMPREF9708_00455"/>